<feature type="signal peptide" evidence="4">
    <location>
        <begin position="1"/>
        <end position="34"/>
    </location>
</feature>
<evidence type="ECO:0000256" key="1">
    <source>
        <dbReference type="ARBA" id="ARBA00022729"/>
    </source>
</evidence>
<keyword evidence="6" id="KW-0261">Viral envelope protein</keyword>
<keyword evidence="6" id="KW-0946">Virion</keyword>
<dbReference type="PANTHER" id="PTHR37482">
    <property type="entry name" value="OUTER MEMBRANE PROTEIN ASSEMBLY FACTOR BAME"/>
    <property type="match status" value="1"/>
</dbReference>
<feature type="chain" id="PRO_5015768043" evidence="4">
    <location>
        <begin position="35"/>
        <end position="176"/>
    </location>
</feature>
<dbReference type="AlphaFoldDB" id="A0A2U1V7C1"/>
<proteinExistence type="predicted"/>
<protein>
    <submittedName>
        <fullName evidence="6">Cell envelope protein SmpA</fullName>
    </submittedName>
</protein>
<evidence type="ECO:0000256" key="4">
    <source>
        <dbReference type="SAM" id="SignalP"/>
    </source>
</evidence>
<reference evidence="7" key="1">
    <citation type="submission" date="2017-10" db="EMBL/GenBank/DDBJ databases">
        <authorList>
            <person name="Toshchakov S.V."/>
            <person name="Goeva M.A."/>
        </authorList>
    </citation>
    <scope>NUCLEOTIDE SEQUENCE [LARGE SCALE GENOMIC DNA]</scope>
    <source>
        <strain evidence="7">JR1/69-1-13</strain>
    </source>
</reference>
<dbReference type="InterPro" id="IPR026592">
    <property type="entry name" value="BamE"/>
</dbReference>
<dbReference type="GO" id="GO:0043165">
    <property type="term" value="P:Gram-negative-bacterium-type cell outer membrane assembly"/>
    <property type="evidence" value="ECO:0007669"/>
    <property type="project" value="TreeGrafter"/>
</dbReference>
<dbReference type="Proteomes" id="UP000245048">
    <property type="component" value="Unassembled WGS sequence"/>
</dbReference>
<keyword evidence="7" id="KW-1185">Reference proteome</keyword>
<dbReference type="Pfam" id="PF04355">
    <property type="entry name" value="BamE"/>
    <property type="match status" value="1"/>
</dbReference>
<keyword evidence="3" id="KW-0998">Cell outer membrane</keyword>
<evidence type="ECO:0000259" key="5">
    <source>
        <dbReference type="Pfam" id="PF04355"/>
    </source>
</evidence>
<dbReference type="GO" id="GO:0030674">
    <property type="term" value="F:protein-macromolecule adaptor activity"/>
    <property type="evidence" value="ECO:0007669"/>
    <property type="project" value="TreeGrafter"/>
</dbReference>
<dbReference type="GO" id="GO:1990063">
    <property type="term" value="C:Bam protein complex"/>
    <property type="evidence" value="ECO:0007669"/>
    <property type="project" value="TreeGrafter"/>
</dbReference>
<name>A0A2U1V7C1_9PROT</name>
<dbReference type="InterPro" id="IPR007450">
    <property type="entry name" value="BamE_dom"/>
</dbReference>
<organism evidence="6 7">
    <name type="scientific">Teichococcus aestuarii</name>
    <dbReference type="NCBI Taxonomy" id="568898"/>
    <lineage>
        <taxon>Bacteria</taxon>
        <taxon>Pseudomonadati</taxon>
        <taxon>Pseudomonadota</taxon>
        <taxon>Alphaproteobacteria</taxon>
        <taxon>Acetobacterales</taxon>
        <taxon>Roseomonadaceae</taxon>
        <taxon>Roseomonas</taxon>
    </lineage>
</organism>
<gene>
    <name evidence="6" type="ORF">CR165_05845</name>
</gene>
<sequence length="176" mass="18700">MTSSDTTRSMFRPRPAGKARAALLALILALPAAGCSVFEAPPVQRGNRADPELLAQLTPGVQTQADVQALLGSPTATGTFDRNMWYYISSVTRMRPASHFTVEDRRVIAMRFDEGGTLRDIREVGQDDMRSVDMVGRTTPVPGTERTVLQALFGNIGRVGAGGLGSETAPGGGPGR</sequence>
<keyword evidence="2" id="KW-0472">Membrane</keyword>
<evidence type="ECO:0000313" key="6">
    <source>
        <dbReference type="EMBL" id="PWC29817.1"/>
    </source>
</evidence>
<evidence type="ECO:0000256" key="2">
    <source>
        <dbReference type="ARBA" id="ARBA00023136"/>
    </source>
</evidence>
<evidence type="ECO:0000256" key="3">
    <source>
        <dbReference type="ARBA" id="ARBA00023237"/>
    </source>
</evidence>
<evidence type="ECO:0000313" key="7">
    <source>
        <dbReference type="Proteomes" id="UP000245048"/>
    </source>
</evidence>
<comment type="caution">
    <text evidence="6">The sequence shown here is derived from an EMBL/GenBank/DDBJ whole genome shotgun (WGS) entry which is preliminary data.</text>
</comment>
<feature type="domain" description="Outer membrane protein assembly factor BamE" evidence="5">
    <location>
        <begin position="46"/>
        <end position="121"/>
    </location>
</feature>
<dbReference type="Gene3D" id="3.30.1450.10">
    <property type="match status" value="1"/>
</dbReference>
<dbReference type="GO" id="GO:0051205">
    <property type="term" value="P:protein insertion into membrane"/>
    <property type="evidence" value="ECO:0007669"/>
    <property type="project" value="TreeGrafter"/>
</dbReference>
<dbReference type="PANTHER" id="PTHR37482:SF1">
    <property type="entry name" value="OUTER MEMBRANE PROTEIN ASSEMBLY FACTOR BAME"/>
    <property type="match status" value="1"/>
</dbReference>
<accession>A0A2U1V7C1</accession>
<dbReference type="EMBL" id="PDOA01000003">
    <property type="protein sequence ID" value="PWC29817.1"/>
    <property type="molecule type" value="Genomic_DNA"/>
</dbReference>
<dbReference type="OrthoDB" id="7160681at2"/>
<keyword evidence="1 4" id="KW-0732">Signal</keyword>
<dbReference type="InterPro" id="IPR037873">
    <property type="entry name" value="BamE-like"/>
</dbReference>